<dbReference type="Proteomes" id="UP000010074">
    <property type="component" value="Chromosome"/>
</dbReference>
<name>K7ZHB2_BDEBC</name>
<protein>
    <submittedName>
        <fullName evidence="1">Uncharacterized protein</fullName>
    </submittedName>
</protein>
<evidence type="ECO:0000313" key="1">
    <source>
        <dbReference type="EMBL" id="AFY03307.1"/>
    </source>
</evidence>
<gene>
    <name evidence="1" type="ORF">Bdt_3633</name>
</gene>
<accession>K7ZHB2</accession>
<evidence type="ECO:0000313" key="2">
    <source>
        <dbReference type="Proteomes" id="UP000010074"/>
    </source>
</evidence>
<dbReference type="STRING" id="1069642.Bdt_3633"/>
<organism evidence="1 2">
    <name type="scientific">Bdellovibrio bacteriovorus str. Tiberius</name>
    <dbReference type="NCBI Taxonomy" id="1069642"/>
    <lineage>
        <taxon>Bacteria</taxon>
        <taxon>Pseudomonadati</taxon>
        <taxon>Bdellovibrionota</taxon>
        <taxon>Bdellovibrionia</taxon>
        <taxon>Bdellovibrionales</taxon>
        <taxon>Pseudobdellovibrionaceae</taxon>
        <taxon>Bdellovibrio</taxon>
    </lineage>
</organism>
<dbReference type="HOGENOM" id="CLU_1033130_0_0_7"/>
<reference evidence="1 2" key="1">
    <citation type="journal article" date="2012" name="BMC Genomics">
        <title>Genome analysis of a simultaneously predatory and prey-independent, novel Bdellovibrio bacteriovorus from the River Tiber, supports in silico predictions of both ancient and recent lateral gene transfer from diverse bacteria.</title>
        <authorList>
            <person name="Hobley L."/>
            <person name="Lerner T.R."/>
            <person name="Williams L.E."/>
            <person name="Lambert C."/>
            <person name="Till R."/>
            <person name="Milner D.S."/>
            <person name="Basford S.M."/>
            <person name="Capeness M.J."/>
            <person name="Fenton A.K."/>
            <person name="Atterbury R.J."/>
            <person name="Harris M.A."/>
            <person name="Sockett R.E."/>
        </authorList>
    </citation>
    <scope>NUCLEOTIDE SEQUENCE [LARGE SCALE GENOMIC DNA]</scope>
    <source>
        <strain evidence="1 2">Tiberius</strain>
    </source>
</reference>
<dbReference type="EMBL" id="CP002930">
    <property type="protein sequence ID" value="AFY03307.1"/>
    <property type="molecule type" value="Genomic_DNA"/>
</dbReference>
<sequence length="237" mass="27403">MTSQDYKDILMKVENHLAFENRGGIGDQGVCWWHSMFTRNATYLAIYRPELPRPTRSEARQIIEDISANRGVVEIPGFKNLEEFSYAHRDQIQTSLNAAQIVDGGILFGWVRGVTGNHEVAPQKLENMMNDLYLEVRTGRVVYQMLQIEGIMAHAWLVVDMERDGDGYILKVLDSNDRDVYKVYYKRGMKQLLDYDSVPYTSRNAVDYQGYKNAKASFCKRGMTAKDIRDQRNNRQN</sequence>
<dbReference type="PATRIC" id="fig|1069642.3.peg.3593"/>
<dbReference type="KEGG" id="bbat:Bdt_3633"/>
<dbReference type="AlphaFoldDB" id="K7ZHB2"/>
<proteinExistence type="predicted"/>